<evidence type="ECO:0000256" key="1">
    <source>
        <dbReference type="SAM" id="MobiDB-lite"/>
    </source>
</evidence>
<evidence type="ECO:0000313" key="5">
    <source>
        <dbReference type="Proteomes" id="UP000183760"/>
    </source>
</evidence>
<feature type="compositionally biased region" description="Basic and acidic residues" evidence="1">
    <location>
        <begin position="44"/>
        <end position="62"/>
    </location>
</feature>
<keyword evidence="5" id="KW-1185">Reference proteome</keyword>
<keyword evidence="2" id="KW-0732">Signal</keyword>
<feature type="region of interest" description="Disordered" evidence="1">
    <location>
        <begin position="29"/>
        <end position="68"/>
    </location>
</feature>
<evidence type="ECO:0000313" key="4">
    <source>
        <dbReference type="EMBL" id="SET06924.1"/>
    </source>
</evidence>
<gene>
    <name evidence="3" type="ORF">MFU01_04800</name>
    <name evidence="4" type="ORF">SAMN05443572_1011011</name>
</gene>
<dbReference type="EMBL" id="FOIB01000001">
    <property type="protein sequence ID" value="SET06924.1"/>
    <property type="molecule type" value="Genomic_DNA"/>
</dbReference>
<evidence type="ECO:0000256" key="2">
    <source>
        <dbReference type="SAM" id="SignalP"/>
    </source>
</evidence>
<feature type="chain" id="PRO_5023016317" evidence="2">
    <location>
        <begin position="26"/>
        <end position="103"/>
    </location>
</feature>
<proteinExistence type="predicted"/>
<reference evidence="4 5" key="1">
    <citation type="submission" date="2016-10" db="EMBL/GenBank/DDBJ databases">
        <authorList>
            <person name="Varghese N."/>
            <person name="Submissions S."/>
        </authorList>
    </citation>
    <scope>NUCLEOTIDE SEQUENCE [LARGE SCALE GENOMIC DNA]</scope>
    <source>
        <strain evidence="4 5">DSM 16525</strain>
    </source>
</reference>
<dbReference type="AlphaFoldDB" id="A0A511SVT8"/>
<dbReference type="RefSeq" id="WP_074949380.1">
    <property type="nucleotide sequence ID" value="NZ_BJXR01000006.1"/>
</dbReference>
<dbReference type="STRING" id="1334629.MFUL124B02_06005"/>
<name>A0A511SVT8_MYXFU</name>
<feature type="signal peptide" evidence="2">
    <location>
        <begin position="1"/>
        <end position="25"/>
    </location>
</feature>
<reference evidence="3 6" key="2">
    <citation type="submission" date="2019-07" db="EMBL/GenBank/DDBJ databases">
        <title>Whole genome shotgun sequence of Myxococcus fulvus NBRC 100333.</title>
        <authorList>
            <person name="Hosoyama A."/>
            <person name="Uohara A."/>
            <person name="Ohji S."/>
            <person name="Ichikawa N."/>
        </authorList>
    </citation>
    <scope>NUCLEOTIDE SEQUENCE [LARGE SCALE GENOMIC DNA]</scope>
    <source>
        <strain evidence="3 6">NBRC 100333</strain>
    </source>
</reference>
<organism evidence="3 6">
    <name type="scientific">Myxococcus fulvus</name>
    <dbReference type="NCBI Taxonomy" id="33"/>
    <lineage>
        <taxon>Bacteria</taxon>
        <taxon>Pseudomonadati</taxon>
        <taxon>Myxococcota</taxon>
        <taxon>Myxococcia</taxon>
        <taxon>Myxococcales</taxon>
        <taxon>Cystobacterineae</taxon>
        <taxon>Myxococcaceae</taxon>
        <taxon>Myxococcus</taxon>
    </lineage>
</organism>
<dbReference type="Proteomes" id="UP000183760">
    <property type="component" value="Unassembled WGS sequence"/>
</dbReference>
<protein>
    <submittedName>
        <fullName evidence="3">Uncharacterized protein</fullName>
    </submittedName>
</protein>
<comment type="caution">
    <text evidence="3">The sequence shown here is derived from an EMBL/GenBank/DDBJ whole genome shotgun (WGS) entry which is preliminary data.</text>
</comment>
<accession>A0A511SVT8</accession>
<evidence type="ECO:0000313" key="6">
    <source>
        <dbReference type="Proteomes" id="UP000321514"/>
    </source>
</evidence>
<dbReference type="OrthoDB" id="5383243at2"/>
<dbReference type="Proteomes" id="UP000321514">
    <property type="component" value="Unassembled WGS sequence"/>
</dbReference>
<sequence>MKTLSTLFVFCLALAGVFTSVKAHALSTPRIEPGVSLPEPLSLRPDDGKDKGDGKDKDKDKGEEDEEDYRYRGIRGAAALELVDPGALNDMLRLRAAARYARY</sequence>
<evidence type="ECO:0000313" key="3">
    <source>
        <dbReference type="EMBL" id="GEN05443.1"/>
    </source>
</evidence>
<dbReference type="EMBL" id="BJXR01000006">
    <property type="protein sequence ID" value="GEN05443.1"/>
    <property type="molecule type" value="Genomic_DNA"/>
</dbReference>